<evidence type="ECO:0000313" key="3">
    <source>
        <dbReference type="Proteomes" id="UP000005226"/>
    </source>
</evidence>
<dbReference type="PANTHER" id="PTHR11955">
    <property type="entry name" value="FATTY ACID BINDING PROTEIN"/>
    <property type="match status" value="1"/>
</dbReference>
<reference evidence="2 3" key="1">
    <citation type="journal article" date="2011" name="Genome Biol. Evol.">
        <title>Integration of the genetic map and genome assembly of fugu facilitates insights into distinct features of genome evolution in teleosts and mammals.</title>
        <authorList>
            <person name="Kai W."/>
            <person name="Kikuchi K."/>
            <person name="Tohari S."/>
            <person name="Chew A.K."/>
            <person name="Tay A."/>
            <person name="Fujiwara A."/>
            <person name="Hosoya S."/>
            <person name="Suetake H."/>
            <person name="Naruse K."/>
            <person name="Brenner S."/>
            <person name="Suzuki Y."/>
            <person name="Venkatesh B."/>
        </authorList>
    </citation>
    <scope>NUCLEOTIDE SEQUENCE [LARGE SCALE GENOMIC DNA]</scope>
</reference>
<dbReference type="InParanoid" id="A0A3B5KPV3"/>
<protein>
    <submittedName>
        <fullName evidence="2">Fatty acid binding protein 10b, liver basic</fullName>
    </submittedName>
</protein>
<dbReference type="SUPFAM" id="SSF50814">
    <property type="entry name" value="Lipocalins"/>
    <property type="match status" value="1"/>
</dbReference>
<dbReference type="Proteomes" id="UP000005226">
    <property type="component" value="Chromosome 12"/>
</dbReference>
<evidence type="ECO:0000313" key="2">
    <source>
        <dbReference type="Ensembl" id="ENSTRUP00000057503.1"/>
    </source>
</evidence>
<reference evidence="2" key="3">
    <citation type="submission" date="2025-09" db="UniProtKB">
        <authorList>
            <consortium name="Ensembl"/>
        </authorList>
    </citation>
    <scope>IDENTIFICATION</scope>
</reference>
<accession>A0A3B5KPV3</accession>
<dbReference type="Pfam" id="PF14651">
    <property type="entry name" value="Lipocalin_7"/>
    <property type="match status" value="1"/>
</dbReference>
<dbReference type="InterPro" id="IPR031259">
    <property type="entry name" value="ILBP"/>
</dbReference>
<keyword evidence="3" id="KW-1185">Reference proteome</keyword>
<dbReference type="Gene3D" id="2.40.128.20">
    <property type="match status" value="1"/>
</dbReference>
<evidence type="ECO:0000256" key="1">
    <source>
        <dbReference type="ARBA" id="ARBA00008390"/>
    </source>
</evidence>
<name>A0A3B5KPV3_TAKRU</name>
<sequence length="130" mass="15031">MDFNGTWKVYHQENLENFLRAIGAPEIVIKMRKDVKPVITIEQNGTDFTFTIKTPHRTKSQSFSVGKESEVTGVDGRKIKCLIRQENGKLITESDKFTSVREIEGDEMIEVSYFNHNTKSIFSHLCFYHV</sequence>
<dbReference type="GO" id="GO:0008289">
    <property type="term" value="F:lipid binding"/>
    <property type="evidence" value="ECO:0007669"/>
    <property type="project" value="InterPro"/>
</dbReference>
<gene>
    <name evidence="2" type="primary">LOC101068305</name>
</gene>
<dbReference type="PRINTS" id="PR00178">
    <property type="entry name" value="FATTYACIDBP"/>
</dbReference>
<dbReference type="InterPro" id="IPR012674">
    <property type="entry name" value="Calycin"/>
</dbReference>
<dbReference type="AlphaFoldDB" id="A0A3B5KPV3"/>
<comment type="similarity">
    <text evidence="1">Belongs to the calycin superfamily. Fatty-acid binding protein (FABP) family.</text>
</comment>
<dbReference type="InterPro" id="IPR000463">
    <property type="entry name" value="Fatty_acid-bd"/>
</dbReference>
<dbReference type="Ensembl" id="ENSTRUT00000051675.2">
    <property type="protein sequence ID" value="ENSTRUP00000057503.1"/>
    <property type="gene ID" value="ENSTRUG00000020508.2"/>
</dbReference>
<organism evidence="2 3">
    <name type="scientific">Takifugu rubripes</name>
    <name type="common">Japanese pufferfish</name>
    <name type="synonym">Fugu rubripes</name>
    <dbReference type="NCBI Taxonomy" id="31033"/>
    <lineage>
        <taxon>Eukaryota</taxon>
        <taxon>Metazoa</taxon>
        <taxon>Chordata</taxon>
        <taxon>Craniata</taxon>
        <taxon>Vertebrata</taxon>
        <taxon>Euteleostomi</taxon>
        <taxon>Actinopterygii</taxon>
        <taxon>Neopterygii</taxon>
        <taxon>Teleostei</taxon>
        <taxon>Neoteleostei</taxon>
        <taxon>Acanthomorphata</taxon>
        <taxon>Eupercaria</taxon>
        <taxon>Tetraodontiformes</taxon>
        <taxon>Tetradontoidea</taxon>
        <taxon>Tetraodontidae</taxon>
        <taxon>Takifugu</taxon>
    </lineage>
</organism>
<dbReference type="GeneTree" id="ENSGT00940000164147"/>
<reference evidence="2" key="2">
    <citation type="submission" date="2025-08" db="UniProtKB">
        <authorList>
            <consortium name="Ensembl"/>
        </authorList>
    </citation>
    <scope>IDENTIFICATION</scope>
</reference>
<proteinExistence type="inferred from homology"/>